<evidence type="ECO:0000313" key="3">
    <source>
        <dbReference type="Proteomes" id="UP001222680"/>
    </source>
</evidence>
<dbReference type="Gene3D" id="3.30.70.100">
    <property type="match status" value="2"/>
</dbReference>
<name>A0ABY8GE88_EDWIC</name>
<dbReference type="NCBIfam" id="TIGR02118">
    <property type="entry name" value="EthD family reductase"/>
    <property type="match status" value="1"/>
</dbReference>
<dbReference type="InterPro" id="IPR009799">
    <property type="entry name" value="EthD_dom"/>
</dbReference>
<dbReference type="SUPFAM" id="SSF54909">
    <property type="entry name" value="Dimeric alpha+beta barrel"/>
    <property type="match status" value="2"/>
</dbReference>
<keyword evidence="3" id="KW-1185">Reference proteome</keyword>
<accession>A0ABY8GE88</accession>
<evidence type="ECO:0000259" key="1">
    <source>
        <dbReference type="Pfam" id="PF07110"/>
    </source>
</evidence>
<reference evidence="2 3" key="1">
    <citation type="submission" date="2022-02" db="EMBL/GenBank/DDBJ databases">
        <title>Phenotypic, genotypic and serological characterization of Edwardsiella ictaluri from catfish and ornamental fish species.</title>
        <authorList>
            <person name="Rose D."/>
            <person name="Tekedar H.C."/>
            <person name="Waldbieser G.C."/>
            <person name="Aarattuthodi S."/>
            <person name="Griffin M.J."/>
        </authorList>
    </citation>
    <scope>NUCLEOTIDE SEQUENCE [LARGE SCALE GENOMIC DNA]</scope>
    <source>
        <strain evidence="2 3">13 TAL-140 K3</strain>
    </source>
</reference>
<dbReference type="RefSeq" id="WP_278068275.1">
    <property type="nucleotide sequence ID" value="NZ_CP113159.1"/>
</dbReference>
<organism evidence="2 3">
    <name type="scientific">Edwardsiella ictaluri</name>
    <dbReference type="NCBI Taxonomy" id="67780"/>
    <lineage>
        <taxon>Bacteria</taxon>
        <taxon>Pseudomonadati</taxon>
        <taxon>Pseudomonadota</taxon>
        <taxon>Gammaproteobacteria</taxon>
        <taxon>Enterobacterales</taxon>
        <taxon>Hafniaceae</taxon>
        <taxon>Edwardsiella</taxon>
    </lineage>
</organism>
<feature type="domain" description="EthD" evidence="1">
    <location>
        <begin position="11"/>
        <end position="87"/>
    </location>
</feature>
<protein>
    <submittedName>
        <fullName evidence="2">EthD family reductase</fullName>
    </submittedName>
</protein>
<sequence>MITRMGIVSRRQDLSHEQFLHHWREVHAPIVCAMTGIRRYQQNRVVDYRQHGIQFAHDEHETLKADGFSELWFDDLYAMQRGITSQADAAQGDLALFTQFCPVLILLKREVIPLPDGHPTHPLLKRITFLRRKTGISAETFQKEWFGPHAEMVKQMPGVVGYNQNIILDRLMDGVSVPYDGYPYDGIVEFWFADLASLEASFASPAYALTAAHGQTFIATMTTFLVETASILDSLPLENTK</sequence>
<dbReference type="Pfam" id="PF07110">
    <property type="entry name" value="EthD"/>
    <property type="match status" value="2"/>
</dbReference>
<dbReference type="EMBL" id="CP092014">
    <property type="protein sequence ID" value="WFN95642.1"/>
    <property type="molecule type" value="Genomic_DNA"/>
</dbReference>
<dbReference type="Proteomes" id="UP001222680">
    <property type="component" value="Chromosome"/>
</dbReference>
<evidence type="ECO:0000313" key="2">
    <source>
        <dbReference type="EMBL" id="WFN95642.1"/>
    </source>
</evidence>
<feature type="domain" description="EthD" evidence="1">
    <location>
        <begin position="133"/>
        <end position="218"/>
    </location>
</feature>
<dbReference type="InterPro" id="IPR011008">
    <property type="entry name" value="Dimeric_a/b-barrel"/>
</dbReference>
<proteinExistence type="predicted"/>
<gene>
    <name evidence="2" type="ORF">MAY91_11985</name>
</gene>